<protein>
    <submittedName>
        <fullName evidence="2">Nucleolysin tiar isoform x1</fullName>
    </submittedName>
</protein>
<keyword evidence="1" id="KW-0472">Membrane</keyword>
<dbReference type="STRING" id="67767.A0A0J7KS63"/>
<sequence length="239" mass="25374">MRCNEIIRDNLRDGNEMIALRFTRRPFYTNDHTNLRNEITIPDPIDIVKHKIQTMFLLFSISLILVLFQALSSATYPYYAAAAAAAAAAAGVAGVGGVGGVGSAGQLGYWYPPQSYPTTATQMQAGGFLQGMQGYTYGQFAGYQQAQYMGMGMGAVHAAGTAAGWGQGLPGGPQLPPHHATTVTAPPGVQAAPPPPPPPAQMMAYPMQQFQECFAFYILLHLVLSVTSKSNFIGTGIGL</sequence>
<dbReference type="AlphaFoldDB" id="A0A0J7KS63"/>
<dbReference type="OrthoDB" id="439808at2759"/>
<evidence type="ECO:0000313" key="2">
    <source>
        <dbReference type="EMBL" id="KMQ93237.1"/>
    </source>
</evidence>
<dbReference type="Proteomes" id="UP000036403">
    <property type="component" value="Unassembled WGS sequence"/>
</dbReference>
<feature type="transmembrane region" description="Helical" evidence="1">
    <location>
        <begin position="55"/>
        <end position="72"/>
    </location>
</feature>
<organism evidence="2 3">
    <name type="scientific">Lasius niger</name>
    <name type="common">Black garden ant</name>
    <dbReference type="NCBI Taxonomy" id="67767"/>
    <lineage>
        <taxon>Eukaryota</taxon>
        <taxon>Metazoa</taxon>
        <taxon>Ecdysozoa</taxon>
        <taxon>Arthropoda</taxon>
        <taxon>Hexapoda</taxon>
        <taxon>Insecta</taxon>
        <taxon>Pterygota</taxon>
        <taxon>Neoptera</taxon>
        <taxon>Endopterygota</taxon>
        <taxon>Hymenoptera</taxon>
        <taxon>Apocrita</taxon>
        <taxon>Aculeata</taxon>
        <taxon>Formicoidea</taxon>
        <taxon>Formicidae</taxon>
        <taxon>Formicinae</taxon>
        <taxon>Lasius</taxon>
        <taxon>Lasius</taxon>
    </lineage>
</organism>
<accession>A0A0J7KS63</accession>
<name>A0A0J7KS63_LASNI</name>
<dbReference type="PaxDb" id="67767-A0A0J7KS63"/>
<comment type="caution">
    <text evidence="2">The sequence shown here is derived from an EMBL/GenBank/DDBJ whole genome shotgun (WGS) entry which is preliminary data.</text>
</comment>
<dbReference type="EMBL" id="LBMM01003686">
    <property type="protein sequence ID" value="KMQ93237.1"/>
    <property type="molecule type" value="Genomic_DNA"/>
</dbReference>
<proteinExistence type="predicted"/>
<evidence type="ECO:0000256" key="1">
    <source>
        <dbReference type="SAM" id="Phobius"/>
    </source>
</evidence>
<reference evidence="2 3" key="1">
    <citation type="submission" date="2015-04" db="EMBL/GenBank/DDBJ databases">
        <title>Lasius niger genome sequencing.</title>
        <authorList>
            <person name="Konorov E.A."/>
            <person name="Nikitin M.A."/>
            <person name="Kirill M.V."/>
            <person name="Chang P."/>
        </authorList>
    </citation>
    <scope>NUCLEOTIDE SEQUENCE [LARGE SCALE GENOMIC DNA]</scope>
    <source>
        <tissue evidence="2">Whole</tissue>
    </source>
</reference>
<feature type="transmembrane region" description="Helical" evidence="1">
    <location>
        <begin position="78"/>
        <end position="101"/>
    </location>
</feature>
<evidence type="ECO:0000313" key="3">
    <source>
        <dbReference type="Proteomes" id="UP000036403"/>
    </source>
</evidence>
<gene>
    <name evidence="2" type="ORF">RF55_6669</name>
</gene>
<keyword evidence="3" id="KW-1185">Reference proteome</keyword>
<keyword evidence="1" id="KW-1133">Transmembrane helix</keyword>
<keyword evidence="1" id="KW-0812">Transmembrane</keyword>